<dbReference type="InterPro" id="IPR018796">
    <property type="entry name" value="COA8"/>
</dbReference>
<evidence type="ECO:0000313" key="8">
    <source>
        <dbReference type="RefSeq" id="XP_054826704.1"/>
    </source>
</evidence>
<comment type="similarity">
    <text evidence="2">Belongs to the COA8 family.</text>
</comment>
<gene>
    <name evidence="8" type="primary">LOC129323902</name>
</gene>
<dbReference type="GO" id="GO:0005743">
    <property type="term" value="C:mitochondrial inner membrane"/>
    <property type="evidence" value="ECO:0007669"/>
    <property type="project" value="UniProtKB-SubCell"/>
</dbReference>
<dbReference type="RefSeq" id="XP_054826704.1">
    <property type="nucleotide sequence ID" value="XM_054970729.1"/>
</dbReference>
<dbReference type="GeneID" id="129323902"/>
<comment type="subcellular location">
    <subcellularLocation>
        <location evidence="1">Mitochondrion inner membrane</location>
        <topology evidence="1">Peripheral membrane protein</topology>
        <orientation evidence="1">Matrix side</orientation>
    </subcellularLocation>
</comment>
<keyword evidence="4" id="KW-0809">Transit peptide</keyword>
<evidence type="ECO:0000256" key="4">
    <source>
        <dbReference type="ARBA" id="ARBA00022946"/>
    </source>
</evidence>
<dbReference type="KEGG" id="emc:129323902"/>
<evidence type="ECO:0000256" key="5">
    <source>
        <dbReference type="ARBA" id="ARBA00023128"/>
    </source>
</evidence>
<keyword evidence="5" id="KW-0496">Mitochondrion</keyword>
<dbReference type="PANTHER" id="PTHR31107:SF2">
    <property type="entry name" value="CYTOCHROME C OXIDASE ASSEMBLY FACTOR 8"/>
    <property type="match status" value="1"/>
</dbReference>
<organism evidence="7 8">
    <name type="scientific">Eublepharis macularius</name>
    <name type="common">Leopard gecko</name>
    <name type="synonym">Cyrtodactylus macularius</name>
    <dbReference type="NCBI Taxonomy" id="481883"/>
    <lineage>
        <taxon>Eukaryota</taxon>
        <taxon>Metazoa</taxon>
        <taxon>Chordata</taxon>
        <taxon>Craniata</taxon>
        <taxon>Vertebrata</taxon>
        <taxon>Euteleostomi</taxon>
        <taxon>Lepidosauria</taxon>
        <taxon>Squamata</taxon>
        <taxon>Bifurcata</taxon>
        <taxon>Gekkota</taxon>
        <taxon>Eublepharidae</taxon>
        <taxon>Eublepharinae</taxon>
        <taxon>Eublepharis</taxon>
    </lineage>
</organism>
<dbReference type="Proteomes" id="UP001190640">
    <property type="component" value="Chromosome 2"/>
</dbReference>
<keyword evidence="6" id="KW-0472">Membrane</keyword>
<sequence>MATAVVRRVLDRWRGGGVVVACRGRFFSTAAEGVSSTEGPGEEAALPPPENRVMETSGFSPPAHSCHDWIGPPDQYSNLRPVIFHIPKHESPLERRLRELRQETQAWNQQFWTNQNILFKKEKEEFVHSRLKTKGLELRDEQGQKAMLDAEEMAEFYKVFLSKNFKKHQHYNRDWYKRNFTITFIMGQVAFERAWRKLRLKKRKTES</sequence>
<evidence type="ECO:0000256" key="3">
    <source>
        <dbReference type="ARBA" id="ARBA00022792"/>
    </source>
</evidence>
<evidence type="ECO:0000256" key="6">
    <source>
        <dbReference type="ARBA" id="ARBA00023136"/>
    </source>
</evidence>
<keyword evidence="3" id="KW-0999">Mitochondrion inner membrane</keyword>
<proteinExistence type="inferred from homology"/>
<dbReference type="GO" id="GO:0097193">
    <property type="term" value="P:intrinsic apoptotic signaling pathway"/>
    <property type="evidence" value="ECO:0007669"/>
    <property type="project" value="InterPro"/>
</dbReference>
<dbReference type="PANTHER" id="PTHR31107">
    <property type="entry name" value="APOPTOGENIC PROTEIN 1, MITOCHONDRIAL"/>
    <property type="match status" value="1"/>
</dbReference>
<keyword evidence="7" id="KW-1185">Reference proteome</keyword>
<reference evidence="8" key="1">
    <citation type="submission" date="2025-08" db="UniProtKB">
        <authorList>
            <consortium name="RefSeq"/>
        </authorList>
    </citation>
    <scope>IDENTIFICATION</scope>
    <source>
        <tissue evidence="8">Blood</tissue>
    </source>
</reference>
<accession>A0AA97IW85</accession>
<protein>
    <submittedName>
        <fullName evidence="8">Cytochrome c oxidase assembly factor 8 isoform X1</fullName>
    </submittedName>
</protein>
<evidence type="ECO:0000313" key="7">
    <source>
        <dbReference type="Proteomes" id="UP001190640"/>
    </source>
</evidence>
<dbReference type="AlphaFoldDB" id="A0AA97IW85"/>
<dbReference type="Pfam" id="PF10231">
    <property type="entry name" value="COA8"/>
    <property type="match status" value="1"/>
</dbReference>
<evidence type="ECO:0000256" key="1">
    <source>
        <dbReference type="ARBA" id="ARBA00004443"/>
    </source>
</evidence>
<name>A0AA97IW85_EUBMA</name>
<evidence type="ECO:0000256" key="2">
    <source>
        <dbReference type="ARBA" id="ARBA00005453"/>
    </source>
</evidence>